<reference evidence="1 2" key="1">
    <citation type="submission" date="2020-10" db="EMBL/GenBank/DDBJ databases">
        <title>Plant Genome Project.</title>
        <authorList>
            <person name="Zhang R.-G."/>
        </authorList>
    </citation>
    <scope>NUCLEOTIDE SEQUENCE [LARGE SCALE GENOMIC DNA]</scope>
    <source>
        <strain evidence="1">FAFU-HL-1</strain>
        <tissue evidence="1">Leaf</tissue>
    </source>
</reference>
<keyword evidence="2" id="KW-1185">Reference proteome</keyword>
<sequence>MATGSADGFFRYVYDGCLSGSDMGIDRRPYHRNCRCALHKSKENCPHALPRREEGMATGAVEMILQSIFSGRYR</sequence>
<evidence type="ECO:0000313" key="1">
    <source>
        <dbReference type="EMBL" id="KAF9662802.1"/>
    </source>
</evidence>
<gene>
    <name evidence="1" type="ORF">SADUNF_Sadunf18G0092200</name>
</gene>
<proteinExistence type="predicted"/>
<organism evidence="1 2">
    <name type="scientific">Salix dunnii</name>
    <dbReference type="NCBI Taxonomy" id="1413687"/>
    <lineage>
        <taxon>Eukaryota</taxon>
        <taxon>Viridiplantae</taxon>
        <taxon>Streptophyta</taxon>
        <taxon>Embryophyta</taxon>
        <taxon>Tracheophyta</taxon>
        <taxon>Spermatophyta</taxon>
        <taxon>Magnoliopsida</taxon>
        <taxon>eudicotyledons</taxon>
        <taxon>Gunneridae</taxon>
        <taxon>Pentapetalae</taxon>
        <taxon>rosids</taxon>
        <taxon>fabids</taxon>
        <taxon>Malpighiales</taxon>
        <taxon>Salicaceae</taxon>
        <taxon>Saliceae</taxon>
        <taxon>Salix</taxon>
    </lineage>
</organism>
<dbReference type="EMBL" id="JADGMS010000018">
    <property type="protein sequence ID" value="KAF9662802.1"/>
    <property type="molecule type" value="Genomic_DNA"/>
</dbReference>
<dbReference type="Proteomes" id="UP000657918">
    <property type="component" value="Unassembled WGS sequence"/>
</dbReference>
<dbReference type="PANTHER" id="PTHR35121:SF2">
    <property type="entry name" value="SWIM-TYPE DOMAIN-CONTAINING PROTEIN"/>
    <property type="match status" value="1"/>
</dbReference>
<accession>A0A835J475</accession>
<dbReference type="AlphaFoldDB" id="A0A835J475"/>
<name>A0A835J475_9ROSI</name>
<protein>
    <submittedName>
        <fullName evidence="1">Uncharacterized protein</fullName>
    </submittedName>
</protein>
<dbReference type="PANTHER" id="PTHR35121">
    <property type="entry name" value="HOMEODOMAIN PROTEIN 8, PUTATIVE-RELATED"/>
    <property type="match status" value="1"/>
</dbReference>
<evidence type="ECO:0000313" key="2">
    <source>
        <dbReference type="Proteomes" id="UP000657918"/>
    </source>
</evidence>
<dbReference type="OrthoDB" id="1696465at2759"/>
<comment type="caution">
    <text evidence="1">The sequence shown here is derived from an EMBL/GenBank/DDBJ whole genome shotgun (WGS) entry which is preliminary data.</text>
</comment>